<protein>
    <submittedName>
        <fullName evidence="4">AAA family ATPase</fullName>
    </submittedName>
</protein>
<dbReference type="PANTHER" id="PTHR16305">
    <property type="entry name" value="TESTICULAR SOLUBLE ADENYLYL CYCLASE"/>
    <property type="match status" value="1"/>
</dbReference>
<evidence type="ECO:0000259" key="3">
    <source>
        <dbReference type="PROSITE" id="PS50043"/>
    </source>
</evidence>
<keyword evidence="1" id="KW-0547">Nucleotide-binding</keyword>
<dbReference type="PRINTS" id="PR00038">
    <property type="entry name" value="HTHLUXR"/>
</dbReference>
<sequence length="1011" mass="107653">MSGGGGAGGETAVSVPAGREPQFTVLAGALAGIRSTGRTVVLRGDPGMGKTALLRAAEAAARHAGLRVLRMTGAEAETGLPFAALHQVLWPLLDDTHALPPAQRAALESALGVRDGTPPEGFAVAGAALDLLARAAARRPVVVLLDDLQWADRSSVAVFAHLQRHLTRLPVVAIGATRHAGAVSDRAPVAGRKHAEDLPGRVIDLEPLDERQAERLLRTLHPWLPEQARRRVLRAAGGNPLALHELPAQLRRTAPGPAAFETAGVPELFETGHETAGAPESLDVGRQATTIPDLFDTGRQPIAIPDLFDTGRQPTAIPELFDELPLGERLGRLYEDRLRALQDDSRHLLLVAALGGPYAPHATVLRNMTHRPRQELCQEIEASGLARLDPEGKRFVFRHPLVPASLVHIATPAERRAAHRQLANALPARSPQRITHLAAAAVGTDAELARLLHAEAHSMAAQGGDAEAADMMARAAALTPQAADRTRRLVAAALLAVRGGRLRPAAGLVAEAETEARPGRPEPAAAYAFVVAHTRLQLDGDPTPTIELLPHALDLLESPAGREQRAGLLEPMLFLLVLVAVHTGDERAWAAAERHTAQASEAAVLCLEAWSAAPPRAEHDVPSRLREAVAALPVDRETPATWLLLWAAAAVDALGDIPRSPSAGRPAHSTQAFIDSVRAHDDFLHGRWDECLTASRRGAETSGAHGHAFNEMLHLQNAGQVLAARGDRAGLSALESTLGTTAGERGLRLVTERLRGLWVLCALGHGQAAEAWHHARTLTPPGAVPPRIPWFHLSLVDWVQAAVDSGRRTEARHHLDAVRAAGIARVSAHHTFLVAVAEALAAEDDEAEQRYEAAYALPGAENWPFPLARAHLAHATWLRRHDRRGPAAAHARAALIAFTRLGATPWTEQASRELAAVDADGAGLGCSHPLLSAQELRIAELAAQGLTNRQIGERLGLSRRTIGAHLYKIFPKLGVTTRAGVARALEETRGVVGDPWGFSRSAVPGPEPPAR</sequence>
<organism evidence="4 5">
    <name type="scientific">Streptomyces cellulosae</name>
    <dbReference type="NCBI Taxonomy" id="1968"/>
    <lineage>
        <taxon>Bacteria</taxon>
        <taxon>Bacillati</taxon>
        <taxon>Actinomycetota</taxon>
        <taxon>Actinomycetes</taxon>
        <taxon>Kitasatosporales</taxon>
        <taxon>Streptomycetaceae</taxon>
        <taxon>Streptomyces</taxon>
    </lineage>
</organism>
<dbReference type="CDD" id="cd06170">
    <property type="entry name" value="LuxR_C_like"/>
    <property type="match status" value="1"/>
</dbReference>
<dbReference type="Proteomes" id="UP001612415">
    <property type="component" value="Unassembled WGS sequence"/>
</dbReference>
<dbReference type="PANTHER" id="PTHR16305:SF35">
    <property type="entry name" value="TRANSCRIPTIONAL ACTIVATOR DOMAIN"/>
    <property type="match status" value="1"/>
</dbReference>
<evidence type="ECO:0000313" key="5">
    <source>
        <dbReference type="Proteomes" id="UP001612415"/>
    </source>
</evidence>
<evidence type="ECO:0000256" key="2">
    <source>
        <dbReference type="ARBA" id="ARBA00022840"/>
    </source>
</evidence>
<dbReference type="SUPFAM" id="SSF46894">
    <property type="entry name" value="C-terminal effector domain of the bipartite response regulators"/>
    <property type="match status" value="1"/>
</dbReference>
<comment type="caution">
    <text evidence="4">The sequence shown here is derived from an EMBL/GenBank/DDBJ whole genome shotgun (WGS) entry which is preliminary data.</text>
</comment>
<gene>
    <name evidence="4" type="ORF">ACIA8P_10785</name>
</gene>
<dbReference type="InterPro" id="IPR016032">
    <property type="entry name" value="Sig_transdc_resp-reg_C-effctor"/>
</dbReference>
<dbReference type="RefSeq" id="WP_398655993.1">
    <property type="nucleotide sequence ID" value="NZ_JBITDC010000004.1"/>
</dbReference>
<dbReference type="SMART" id="SM00421">
    <property type="entry name" value="HTH_LUXR"/>
    <property type="match status" value="1"/>
</dbReference>
<dbReference type="InterPro" id="IPR036388">
    <property type="entry name" value="WH-like_DNA-bd_sf"/>
</dbReference>
<keyword evidence="2" id="KW-0067">ATP-binding</keyword>
<dbReference type="InterPro" id="IPR027417">
    <property type="entry name" value="P-loop_NTPase"/>
</dbReference>
<dbReference type="EMBL" id="JBITDC010000004">
    <property type="protein sequence ID" value="MFI5675140.1"/>
    <property type="molecule type" value="Genomic_DNA"/>
</dbReference>
<dbReference type="Pfam" id="PF00196">
    <property type="entry name" value="GerE"/>
    <property type="match status" value="1"/>
</dbReference>
<dbReference type="InterPro" id="IPR003593">
    <property type="entry name" value="AAA+_ATPase"/>
</dbReference>
<keyword evidence="5" id="KW-1185">Reference proteome</keyword>
<dbReference type="Gene3D" id="3.40.50.300">
    <property type="entry name" value="P-loop containing nucleotide triphosphate hydrolases"/>
    <property type="match status" value="1"/>
</dbReference>
<evidence type="ECO:0000313" key="4">
    <source>
        <dbReference type="EMBL" id="MFI5675140.1"/>
    </source>
</evidence>
<dbReference type="PROSITE" id="PS50043">
    <property type="entry name" value="HTH_LUXR_2"/>
    <property type="match status" value="1"/>
</dbReference>
<accession>A0ABW7XYI8</accession>
<dbReference type="Pfam" id="PF13191">
    <property type="entry name" value="AAA_16"/>
    <property type="match status" value="1"/>
</dbReference>
<dbReference type="Gene3D" id="1.10.10.10">
    <property type="entry name" value="Winged helix-like DNA-binding domain superfamily/Winged helix DNA-binding domain"/>
    <property type="match status" value="1"/>
</dbReference>
<reference evidence="4 5" key="1">
    <citation type="submission" date="2024-10" db="EMBL/GenBank/DDBJ databases">
        <title>The Natural Products Discovery Center: Release of the First 8490 Sequenced Strains for Exploring Actinobacteria Biosynthetic Diversity.</title>
        <authorList>
            <person name="Kalkreuter E."/>
            <person name="Kautsar S.A."/>
            <person name="Yang D."/>
            <person name="Bader C.D."/>
            <person name="Teijaro C.N."/>
            <person name="Fluegel L."/>
            <person name="Davis C.M."/>
            <person name="Simpson J.R."/>
            <person name="Lauterbach L."/>
            <person name="Steele A.D."/>
            <person name="Gui C."/>
            <person name="Meng S."/>
            <person name="Li G."/>
            <person name="Viehrig K."/>
            <person name="Ye F."/>
            <person name="Su P."/>
            <person name="Kiefer A.F."/>
            <person name="Nichols A."/>
            <person name="Cepeda A.J."/>
            <person name="Yan W."/>
            <person name="Fan B."/>
            <person name="Jiang Y."/>
            <person name="Adhikari A."/>
            <person name="Zheng C.-J."/>
            <person name="Schuster L."/>
            <person name="Cowan T.M."/>
            <person name="Smanski M.J."/>
            <person name="Chevrette M.G."/>
            <person name="De Carvalho L.P.S."/>
            <person name="Shen B."/>
        </authorList>
    </citation>
    <scope>NUCLEOTIDE SEQUENCE [LARGE SCALE GENOMIC DNA]</scope>
    <source>
        <strain evidence="4 5">NPDC051599</strain>
    </source>
</reference>
<proteinExistence type="predicted"/>
<name>A0ABW7XYI8_STRCE</name>
<dbReference type="SMART" id="SM00382">
    <property type="entry name" value="AAA"/>
    <property type="match status" value="1"/>
</dbReference>
<feature type="domain" description="HTH luxR-type" evidence="3">
    <location>
        <begin position="924"/>
        <end position="989"/>
    </location>
</feature>
<dbReference type="InterPro" id="IPR041664">
    <property type="entry name" value="AAA_16"/>
</dbReference>
<dbReference type="SUPFAM" id="SSF52540">
    <property type="entry name" value="P-loop containing nucleoside triphosphate hydrolases"/>
    <property type="match status" value="1"/>
</dbReference>
<dbReference type="InterPro" id="IPR000792">
    <property type="entry name" value="Tscrpt_reg_LuxR_C"/>
</dbReference>
<evidence type="ECO:0000256" key="1">
    <source>
        <dbReference type="ARBA" id="ARBA00022741"/>
    </source>
</evidence>